<evidence type="ECO:0000256" key="5">
    <source>
        <dbReference type="ARBA" id="ARBA00022741"/>
    </source>
</evidence>
<dbReference type="GO" id="GO:0005524">
    <property type="term" value="F:ATP binding"/>
    <property type="evidence" value="ECO:0007669"/>
    <property type="project" value="InterPro"/>
</dbReference>
<evidence type="ECO:0000313" key="14">
    <source>
        <dbReference type="EMBL" id="BAV33071.1"/>
    </source>
</evidence>
<evidence type="ECO:0000256" key="9">
    <source>
        <dbReference type="ARBA" id="ARBA00023285"/>
    </source>
</evidence>
<dbReference type="GO" id="GO:0031419">
    <property type="term" value="F:cobalamin binding"/>
    <property type="evidence" value="ECO:0007669"/>
    <property type="project" value="UniProtKB-KW"/>
</dbReference>
<accession>A0A1B4XE44</accession>
<dbReference type="GO" id="GO:0004748">
    <property type="term" value="F:ribonucleoside-diphosphate reductase activity, thioredoxin disulfide as acceptor"/>
    <property type="evidence" value="ECO:0007669"/>
    <property type="project" value="UniProtKB-EC"/>
</dbReference>
<evidence type="ECO:0000256" key="1">
    <source>
        <dbReference type="ARBA" id="ARBA00001922"/>
    </source>
</evidence>
<evidence type="ECO:0000256" key="6">
    <source>
        <dbReference type="ARBA" id="ARBA00023002"/>
    </source>
</evidence>
<dbReference type="SUPFAM" id="SSF51998">
    <property type="entry name" value="PFL-like glycyl radical enzymes"/>
    <property type="match status" value="1"/>
</dbReference>
<name>A0A1B4XE44_9GAMM</name>
<dbReference type="PRINTS" id="PR01183">
    <property type="entry name" value="RIBORDTASEM1"/>
</dbReference>
<evidence type="ECO:0000256" key="4">
    <source>
        <dbReference type="ARBA" id="ARBA00022634"/>
    </source>
</evidence>
<evidence type="ECO:0000256" key="7">
    <source>
        <dbReference type="ARBA" id="ARBA00023116"/>
    </source>
</evidence>
<dbReference type="OrthoDB" id="9762933at2"/>
<keyword evidence="7" id="KW-0215">Deoxyribonucleotide synthesis</keyword>
<dbReference type="GO" id="GO:0071897">
    <property type="term" value="P:DNA biosynthetic process"/>
    <property type="evidence" value="ECO:0007669"/>
    <property type="project" value="UniProtKB-KW"/>
</dbReference>
<dbReference type="Pfam" id="PF00317">
    <property type="entry name" value="Ribonuc_red_lgN"/>
    <property type="match status" value="1"/>
</dbReference>
<dbReference type="InParanoid" id="A0A1B4XE44"/>
<dbReference type="PANTHER" id="PTHR43371">
    <property type="entry name" value="VITAMIN B12-DEPENDENT RIBONUCLEOTIDE REDUCTASE"/>
    <property type="match status" value="1"/>
</dbReference>
<comment type="similarity">
    <text evidence="2 11">Belongs to the ribonucleoside diphosphate reductase class-2 family.</text>
</comment>
<feature type="domain" description="Ribonucleotide reductase large subunit C-terminal" evidence="13">
    <location>
        <begin position="87"/>
        <end position="576"/>
    </location>
</feature>
<evidence type="ECO:0000259" key="12">
    <source>
        <dbReference type="Pfam" id="PF00317"/>
    </source>
</evidence>
<sequence>MLIDPFLTEISRHIWDSKYRFRDGSAVHDRTVDDSWRRIARSLASVEKSDWARWENHFYSVLRDFRFLPGGRIQAGAGTGRRVTLFNCFVMGTIEDSMDGIFDGLKEGALTMQQGGGVGYDFSTLRPRGATAKSVGTVASGPVSFMQIWDAMCGTLLSTGARRGAMMATLRCDHPDIEAFIDAKRDSQVLRRFNLSVLVTDAFMEAVHRDQDWALVFPAEDGIPAGSDTAKRQWSGRSEPVRCRVYRRLRARELWDKLMRATYEYAEPGVLFLDRINQQNNLWYREQISATNPCGEIPLPPYGACNLGSINLTAFVHDPFTDGARLDLDAIRKTAAVATRMMDNVIDASLFPLDKQAAQARGTRHIGLGLTGLADTLIMLGLHYADEAARELASQAMQAICHTAYRTSVGLAEEKGAFPFFEREKFLQGKFIQTLPGDIQDGIARFGLRNSHLTAIAPTGTISLLANNVSSGLEPVYEFNYVRRVLELDGSYTEHKLTDYALRLWRERHGDDALPAAFVDTHALAPAAHLAMQAALQPHVDNSISKTINVPRDYRFEDFKEIYERAYDMGLKGCTTFRPNPVTGEILRGETGQETGPHCCTVEREAD</sequence>
<evidence type="ECO:0000256" key="10">
    <source>
        <dbReference type="ARBA" id="ARBA00047754"/>
    </source>
</evidence>
<dbReference type="InterPro" id="IPR013509">
    <property type="entry name" value="RNR_lsu_N"/>
</dbReference>
<dbReference type="KEGG" id="slim:SCL_0751"/>
<comment type="cofactor">
    <cofactor evidence="1 11">
        <name>adenosylcob(III)alamin</name>
        <dbReference type="ChEBI" id="CHEBI:18408"/>
    </cofactor>
</comment>
<dbReference type="InterPro" id="IPR050862">
    <property type="entry name" value="RdRp_reductase_class-2"/>
</dbReference>
<gene>
    <name evidence="14" type="ORF">SCL_0751</name>
</gene>
<proteinExistence type="inferred from homology"/>
<dbReference type="FunCoup" id="A0A1B4XE44">
    <property type="interactions" value="113"/>
</dbReference>
<dbReference type="CDD" id="cd02888">
    <property type="entry name" value="RNR_II_dimer"/>
    <property type="match status" value="1"/>
</dbReference>
<dbReference type="GO" id="GO:0009263">
    <property type="term" value="P:deoxyribonucleotide biosynthetic process"/>
    <property type="evidence" value="ECO:0007669"/>
    <property type="project" value="UniProtKB-KW"/>
</dbReference>
<feature type="domain" description="Ribonucleotide reductase large subunit N-terminal" evidence="12">
    <location>
        <begin position="6"/>
        <end position="81"/>
    </location>
</feature>
<keyword evidence="4 11" id="KW-0237">DNA synthesis</keyword>
<evidence type="ECO:0000256" key="8">
    <source>
        <dbReference type="ARBA" id="ARBA00023157"/>
    </source>
</evidence>
<dbReference type="Proteomes" id="UP000243180">
    <property type="component" value="Chromosome"/>
</dbReference>
<evidence type="ECO:0000313" key="15">
    <source>
        <dbReference type="Proteomes" id="UP000243180"/>
    </source>
</evidence>
<dbReference type="RefSeq" id="WP_096359969.1">
    <property type="nucleotide sequence ID" value="NZ_AP014879.1"/>
</dbReference>
<dbReference type="AlphaFoldDB" id="A0A1B4XE44"/>
<organism evidence="14 15">
    <name type="scientific">Sulfuricaulis limicola</name>
    <dbReference type="NCBI Taxonomy" id="1620215"/>
    <lineage>
        <taxon>Bacteria</taxon>
        <taxon>Pseudomonadati</taxon>
        <taxon>Pseudomonadota</taxon>
        <taxon>Gammaproteobacteria</taxon>
        <taxon>Acidiferrobacterales</taxon>
        <taxon>Acidiferrobacteraceae</taxon>
        <taxon>Sulfuricaulis</taxon>
    </lineage>
</organism>
<comment type="function">
    <text evidence="11">Catalyzes the reduction of ribonucleotides to deoxyribonucleotides. May function to provide a pool of deoxyribonucleotide precursors for DNA repair during oxygen limitation and/or for immediate growth after restoration of oxygen.</text>
</comment>
<keyword evidence="5 11" id="KW-0547">Nucleotide-binding</keyword>
<reference evidence="14 15" key="1">
    <citation type="submission" date="2015-05" db="EMBL/GenBank/DDBJ databases">
        <title>Complete genome sequence of a sulfur-oxidizing gammaproteobacterium strain HA5.</title>
        <authorList>
            <person name="Miura A."/>
            <person name="Kojima H."/>
            <person name="Fukui M."/>
        </authorList>
    </citation>
    <scope>NUCLEOTIDE SEQUENCE [LARGE SCALE GENOMIC DNA]</scope>
    <source>
        <strain evidence="14 15">HA5</strain>
    </source>
</reference>
<evidence type="ECO:0000259" key="13">
    <source>
        <dbReference type="Pfam" id="PF02867"/>
    </source>
</evidence>
<dbReference type="EC" id="1.17.4.1" evidence="11"/>
<dbReference type="Gene3D" id="3.20.70.20">
    <property type="match status" value="1"/>
</dbReference>
<evidence type="ECO:0000256" key="2">
    <source>
        <dbReference type="ARBA" id="ARBA00007405"/>
    </source>
</evidence>
<dbReference type="NCBIfam" id="TIGR02504">
    <property type="entry name" value="NrdJ_Z"/>
    <property type="match status" value="1"/>
</dbReference>
<dbReference type="Pfam" id="PF02867">
    <property type="entry name" value="Ribonuc_red_lgC"/>
    <property type="match status" value="1"/>
</dbReference>
<dbReference type="EMBL" id="AP014879">
    <property type="protein sequence ID" value="BAV33071.1"/>
    <property type="molecule type" value="Genomic_DNA"/>
</dbReference>
<keyword evidence="3 11" id="KW-0846">Cobalamin</keyword>
<comment type="catalytic activity">
    <reaction evidence="10 11">
        <text>a 2'-deoxyribonucleoside 5'-diphosphate + [thioredoxin]-disulfide + H2O = a ribonucleoside 5'-diphosphate + [thioredoxin]-dithiol</text>
        <dbReference type="Rhea" id="RHEA:23252"/>
        <dbReference type="Rhea" id="RHEA-COMP:10698"/>
        <dbReference type="Rhea" id="RHEA-COMP:10700"/>
        <dbReference type="ChEBI" id="CHEBI:15377"/>
        <dbReference type="ChEBI" id="CHEBI:29950"/>
        <dbReference type="ChEBI" id="CHEBI:50058"/>
        <dbReference type="ChEBI" id="CHEBI:57930"/>
        <dbReference type="ChEBI" id="CHEBI:73316"/>
        <dbReference type="EC" id="1.17.4.1"/>
    </reaction>
</comment>
<keyword evidence="15" id="KW-1185">Reference proteome</keyword>
<keyword evidence="9 11" id="KW-0170">Cobalt</keyword>
<keyword evidence="8" id="KW-1015">Disulfide bond</keyword>
<evidence type="ECO:0000256" key="11">
    <source>
        <dbReference type="RuleBase" id="RU364064"/>
    </source>
</evidence>
<dbReference type="InterPro" id="IPR000788">
    <property type="entry name" value="RNR_lg_C"/>
</dbReference>
<dbReference type="PANTHER" id="PTHR43371:SF1">
    <property type="entry name" value="RIBONUCLEOSIDE-DIPHOSPHATE REDUCTASE"/>
    <property type="match status" value="1"/>
</dbReference>
<dbReference type="InterPro" id="IPR013344">
    <property type="entry name" value="RNR_NrdJ/NrdZ"/>
</dbReference>
<protein>
    <recommendedName>
        <fullName evidence="11">Vitamin B12-dependent ribonucleotide reductase</fullName>
        <ecNumber evidence="11">1.17.4.1</ecNumber>
    </recommendedName>
</protein>
<keyword evidence="6 11" id="KW-0560">Oxidoreductase</keyword>
<evidence type="ECO:0000256" key="3">
    <source>
        <dbReference type="ARBA" id="ARBA00022628"/>
    </source>
</evidence>